<proteinExistence type="predicted"/>
<evidence type="ECO:0008006" key="5">
    <source>
        <dbReference type="Google" id="ProtNLM"/>
    </source>
</evidence>
<feature type="compositionally biased region" description="Acidic residues" evidence="1">
    <location>
        <begin position="119"/>
        <end position="137"/>
    </location>
</feature>
<feature type="compositionally biased region" description="Low complexity" evidence="1">
    <location>
        <begin position="46"/>
        <end position="59"/>
    </location>
</feature>
<comment type="caution">
    <text evidence="3">The sequence shown here is derived from an EMBL/GenBank/DDBJ whole genome shotgun (WGS) entry which is preliminary data.</text>
</comment>
<feature type="region of interest" description="Disordered" evidence="1">
    <location>
        <begin position="46"/>
        <end position="141"/>
    </location>
</feature>
<evidence type="ECO:0000313" key="4">
    <source>
        <dbReference type="Proteomes" id="UP000094869"/>
    </source>
</evidence>
<keyword evidence="2" id="KW-0472">Membrane</keyword>
<evidence type="ECO:0000256" key="2">
    <source>
        <dbReference type="SAM" id="Phobius"/>
    </source>
</evidence>
<name>A0ABX3ABK3_9FIRM</name>
<feature type="compositionally biased region" description="Pro residues" evidence="1">
    <location>
        <begin position="1046"/>
        <end position="1066"/>
    </location>
</feature>
<organism evidence="3 4">
    <name type="scientific">Eisenbergiella tayi</name>
    <dbReference type="NCBI Taxonomy" id="1432052"/>
    <lineage>
        <taxon>Bacteria</taxon>
        <taxon>Bacillati</taxon>
        <taxon>Bacillota</taxon>
        <taxon>Clostridia</taxon>
        <taxon>Lachnospirales</taxon>
        <taxon>Lachnospiraceae</taxon>
        <taxon>Eisenbergiella</taxon>
    </lineage>
</organism>
<gene>
    <name evidence="3" type="ORF">BEI63_23060</name>
</gene>
<keyword evidence="2" id="KW-0812">Transmembrane</keyword>
<keyword evidence="4" id="KW-1185">Reference proteome</keyword>
<feature type="region of interest" description="Disordered" evidence="1">
    <location>
        <begin position="1041"/>
        <end position="1072"/>
    </location>
</feature>
<sequence>MFKEKRGERGMKKAKSLQRLWAFLLVFVLAATTLGNDSMTVTAAEVESAAEISSEPASDANEDKTEEVTSAASSDSSENEESSEVPEGTQTSETDEPEETTEAGGENTETESEITAVSTEDELETEETVTEDVTETSENEKKDTFMVSFDVSGEAVIKVNGEAVASAEAEKDSDLSFQVETGKGYRLKSVTADGADLESSDGSYILKNIQGDTTVSVETEQAAQRLLMRNILRANPEESVTVRISGADDNDGSFLLPVGEIKENAPSFAGYNFVEAKVDQDTIQYVGVYEDIVYYSVGESDAGTILENGREIVLFYESDSSNLNVTYITKVNDTLSSDGGSVTGPEKIKKDSDLTFRVEFNRGYVIDNVKVNGTIINGTKVTDYKWDYTVQKADQDQEVTVTFKKVNSYKLTYSNNEIRQGNITSPNSGSSFGNGETLKLTLVSDSGHQDGEGTWTDWLLNQLQINGTFVNVPTSYTKGAQATTTLPSGTQVKIELTNVVSEKINTGSRTVDFNKYTYAITITNAYEDIVINSGNFKSNKRPEIIIKQLVGIANNQLYGYEGYTSKWVTGTINTVYKADKGGNEFYFNILPGYDGNKIKLTGTGMNGISIEKGTYYRDGVTYNYRFKVGYSSETNKQIFLSIEKAGYSVKYDLNGGTGNITDSDTYTAFSGENNVVAITNRVPEKEGKVFDHWELAGTSKEYRQYDRFTISTGTIKYANAQNEFVFKAVWADAEDSNYANLQVKYYFEQENGSYKLDETVSYTVSALAEKNAIKLCTDKDAYPGYIYNSQKSKVIAFASNDKKKAEEIKYYFDLKTFNYTVSYYAENTLVGSEQKTAKVSVNNVALSDIQKPTDAEIAKKLTGYKYSKVDPEAVNGKVAVSDGAVIKVYYVEDDDAWVTVTFLPGSHGRLEGTLSQKVLKGTLWSEIEVPVIKPDAGYAADGWNPELPESTDKINSNQSYVAQYAEDEDAWATVTFLPGEHGSLDGQTSWKVLKGTEWSEITVPTVTADTDYRHTGWSQALPDAEYQVAEDMTFTALYESTTTPVDPAPTPTPDPGPGPGPGPDAPAPGAAPAATAGVLGEAFAPEGPEMGVLGEAFAPEVSVLGESKGPGTGDTAPIAGWSLLMMGAVLTLGFTVYNKKRKKEEE</sequence>
<keyword evidence="2" id="KW-1133">Transmembrane helix</keyword>
<feature type="transmembrane region" description="Helical" evidence="2">
    <location>
        <begin position="1118"/>
        <end position="1137"/>
    </location>
</feature>
<accession>A0ABX3ABK3</accession>
<dbReference type="EMBL" id="MEHD01000036">
    <property type="protein sequence ID" value="ODR49992.1"/>
    <property type="molecule type" value="Genomic_DNA"/>
</dbReference>
<dbReference type="Proteomes" id="UP000094869">
    <property type="component" value="Unassembled WGS sequence"/>
</dbReference>
<protein>
    <recommendedName>
        <fullName evidence="5">Bacterial repeat domain-containing protein</fullName>
    </recommendedName>
</protein>
<evidence type="ECO:0000313" key="3">
    <source>
        <dbReference type="EMBL" id="ODR49992.1"/>
    </source>
</evidence>
<reference evidence="3 4" key="1">
    <citation type="submission" date="2016-08" db="EMBL/GenBank/DDBJ databases">
        <title>Characterization of Isolates of Eisenbergiella tayi Derived from Blood Cultures, Using Whole Genome Sequencing.</title>
        <authorList>
            <person name="Bernier A.-M."/>
            <person name="Burdz T."/>
            <person name="Wiebe D."/>
            <person name="Bernard K."/>
        </authorList>
    </citation>
    <scope>NUCLEOTIDE SEQUENCE [LARGE SCALE GENOMIC DNA]</scope>
    <source>
        <strain evidence="3 4">NML120146</strain>
    </source>
</reference>
<evidence type="ECO:0000256" key="1">
    <source>
        <dbReference type="SAM" id="MobiDB-lite"/>
    </source>
</evidence>